<gene>
    <name evidence="1" type="ORF">VFPBJ_08069</name>
    <name evidence="2" type="ORF">VFPFJ_07788</name>
</gene>
<dbReference type="Proteomes" id="UP000078240">
    <property type="component" value="Unassembled WGS sequence"/>
</dbReference>
<sequence length="123" mass="13073">MRGHGDPRPGLQGHGTAAATNRSDSCYLGAMNGSMHMLPFHVTDCVHVYGSTLRGGGVEQDGQRLVEGQALAKALCGIDLAYFSGGMAHRSGMTGYEMELNACYCPFGFPLFLSAGCRNRSCH</sequence>
<name>A0A179H7I7_PURLI</name>
<accession>A0A179H7I7</accession>
<evidence type="ECO:0000313" key="1">
    <source>
        <dbReference type="EMBL" id="OAQ77597.1"/>
    </source>
</evidence>
<dbReference type="EMBL" id="LSBI01000007">
    <property type="protein sequence ID" value="OAQ85399.1"/>
    <property type="molecule type" value="Genomic_DNA"/>
</dbReference>
<organism evidence="2 3">
    <name type="scientific">Purpureocillium lilacinum</name>
    <name type="common">Paecilomyces lilacinus</name>
    <dbReference type="NCBI Taxonomy" id="33203"/>
    <lineage>
        <taxon>Eukaryota</taxon>
        <taxon>Fungi</taxon>
        <taxon>Dikarya</taxon>
        <taxon>Ascomycota</taxon>
        <taxon>Pezizomycotina</taxon>
        <taxon>Sordariomycetes</taxon>
        <taxon>Hypocreomycetidae</taxon>
        <taxon>Hypocreales</taxon>
        <taxon>Ophiocordycipitaceae</taxon>
        <taxon>Purpureocillium</taxon>
    </lineage>
</organism>
<comment type="caution">
    <text evidence="2">The sequence shown here is derived from an EMBL/GenBank/DDBJ whole genome shotgun (WGS) entry which is preliminary data.</text>
</comment>
<proteinExistence type="predicted"/>
<dbReference type="EMBL" id="LSBH01000006">
    <property type="protein sequence ID" value="OAQ77597.1"/>
    <property type="molecule type" value="Genomic_DNA"/>
</dbReference>
<evidence type="ECO:0000313" key="2">
    <source>
        <dbReference type="EMBL" id="OAQ85399.1"/>
    </source>
</evidence>
<dbReference type="AlphaFoldDB" id="A0A179H7I7"/>
<evidence type="ECO:0000313" key="3">
    <source>
        <dbReference type="Proteomes" id="UP000078340"/>
    </source>
</evidence>
<protein>
    <submittedName>
        <fullName evidence="2">Uncharacterized protein</fullName>
    </submittedName>
</protein>
<dbReference type="Proteomes" id="UP000078340">
    <property type="component" value="Unassembled WGS sequence"/>
</dbReference>
<reference evidence="2 3" key="1">
    <citation type="submission" date="2016-02" db="EMBL/GenBank/DDBJ databases">
        <title>Biosynthesis of antibiotic leucinostatins and their inhibition on Phytophthora in bio-control Purpureocillium lilacinum.</title>
        <authorList>
            <person name="Wang G."/>
            <person name="Liu Z."/>
            <person name="Lin R."/>
            <person name="Li E."/>
            <person name="Mao Z."/>
            <person name="Ling J."/>
            <person name="Yin W."/>
            <person name="Xie B."/>
        </authorList>
    </citation>
    <scope>NUCLEOTIDE SEQUENCE [LARGE SCALE GENOMIC DNA]</scope>
    <source>
        <strain evidence="1">PLBJ-1</strain>
        <strain evidence="2">PLFJ-1</strain>
    </source>
</reference>